<name>A0ABR7QU42_9GAMM</name>
<sequence length="329" mass="39160">MKNLLFIQIVLFFVSFCCYGEEINVIENYKGKSFLNAIDITKLTKDCEKNDNFWHISNTEREEILERCPINQMASYFDNLYDVIRNNVVIYDVDDVTLTIDKKIYNKTVNNKIYPVKELNLSLSHEGNLEDKIILANSSYDVEGYYWLSNQYYYISPNMDVYVLLAKDVETSVKPIFWKHYQIDKKSLQFQLIALLIDEGYKYQIIYPDQFKILEGSLETSKYQINKLKTCYQEEYSTSCSIESYRYYHNILSQKLNFLKTKNPHANEFMEIIDKEINMVCLTSQPPNYQDETKNFTYKITKCLTEQLHQKIEDIDQKLAEYYPHQNIK</sequence>
<reference evidence="1 2" key="1">
    <citation type="submission" date="2020-06" db="EMBL/GenBank/DDBJ databases">
        <title>Frischella cerana isolated from Apis cerana gut homogenate.</title>
        <authorList>
            <person name="Wolter L.A."/>
            <person name="Suenami S."/>
            <person name="Miyazaki R."/>
        </authorList>
    </citation>
    <scope>NUCLEOTIDE SEQUENCE [LARGE SCALE GENOMIC DNA]</scope>
    <source>
        <strain evidence="1 2">Ac13</strain>
    </source>
</reference>
<dbReference type="Proteomes" id="UP000651208">
    <property type="component" value="Unassembled WGS sequence"/>
</dbReference>
<accession>A0ABR7QU42</accession>
<proteinExistence type="predicted"/>
<gene>
    <name evidence="1" type="ORF">FcAc13_00155</name>
</gene>
<organism evidence="1 2">
    <name type="scientific">Frischella japonica</name>
    <dbReference type="NCBI Taxonomy" id="2741544"/>
    <lineage>
        <taxon>Bacteria</taxon>
        <taxon>Pseudomonadati</taxon>
        <taxon>Pseudomonadota</taxon>
        <taxon>Gammaproteobacteria</taxon>
        <taxon>Orbales</taxon>
        <taxon>Orbaceae</taxon>
        <taxon>Frischella</taxon>
    </lineage>
</organism>
<evidence type="ECO:0000313" key="2">
    <source>
        <dbReference type="Proteomes" id="UP000651208"/>
    </source>
</evidence>
<protein>
    <submittedName>
        <fullName evidence="1">Uncharacterized protein</fullName>
    </submittedName>
</protein>
<evidence type="ECO:0000313" key="1">
    <source>
        <dbReference type="EMBL" id="MBC9129724.1"/>
    </source>
</evidence>
<dbReference type="RefSeq" id="WP_187754194.1">
    <property type="nucleotide sequence ID" value="NZ_JABURY010000001.1"/>
</dbReference>
<comment type="caution">
    <text evidence="1">The sequence shown here is derived from an EMBL/GenBank/DDBJ whole genome shotgun (WGS) entry which is preliminary data.</text>
</comment>
<dbReference type="EMBL" id="JABURY010000001">
    <property type="protein sequence ID" value="MBC9129724.1"/>
    <property type="molecule type" value="Genomic_DNA"/>
</dbReference>
<keyword evidence="2" id="KW-1185">Reference proteome</keyword>